<evidence type="ECO:0000256" key="4">
    <source>
        <dbReference type="ARBA" id="ARBA00022763"/>
    </source>
</evidence>
<organism evidence="18">
    <name type="scientific">uncultured delta proteobacterium Rifle_16ft_4_minimus_184</name>
    <dbReference type="NCBI Taxonomy" id="1665175"/>
    <lineage>
        <taxon>Bacteria</taxon>
        <taxon>Deltaproteobacteria</taxon>
        <taxon>environmental samples</taxon>
    </lineage>
</organism>
<feature type="domain" description="Helicase ATP-binding" evidence="16">
    <location>
        <begin position="283"/>
        <end position="445"/>
    </location>
</feature>
<keyword evidence="9 15" id="KW-0233">DNA recombination</keyword>
<feature type="domain" description="Helicase C-terminal" evidence="17">
    <location>
        <begin position="464"/>
        <end position="624"/>
    </location>
</feature>
<dbReference type="SUPFAM" id="SSF50249">
    <property type="entry name" value="Nucleic acid-binding proteins"/>
    <property type="match status" value="1"/>
</dbReference>
<dbReference type="NCBIfam" id="TIGR00643">
    <property type="entry name" value="recG"/>
    <property type="match status" value="1"/>
</dbReference>
<evidence type="ECO:0000256" key="1">
    <source>
        <dbReference type="ARBA" id="ARBA00007504"/>
    </source>
</evidence>
<gene>
    <name evidence="18" type="primary">recG</name>
</gene>
<dbReference type="InterPro" id="IPR004609">
    <property type="entry name" value="ATP-dep_DNA_helicase_RecG"/>
</dbReference>
<dbReference type="Gene3D" id="2.40.50.140">
    <property type="entry name" value="Nucleic acid-binding proteins"/>
    <property type="match status" value="1"/>
</dbReference>
<accession>A0A0H4T3V3</accession>
<dbReference type="GO" id="GO:0006310">
    <property type="term" value="P:DNA recombination"/>
    <property type="evidence" value="ECO:0007669"/>
    <property type="project" value="UniProtKB-UniRule"/>
</dbReference>
<proteinExistence type="inferred from homology"/>
<dbReference type="Pfam" id="PF19833">
    <property type="entry name" value="RecG_dom3_C"/>
    <property type="match status" value="1"/>
</dbReference>
<comment type="function">
    <text evidence="15">Plays a critical role in recombination and DNA repair. Helps process Holliday junction intermediates to mature products by catalyzing branch migration. Has replication fork regression activity, unwinds stalled or blocked replication forks to make a HJ that can be resolved. Has a DNA unwinding activity characteristic of a DNA helicase with 3'-5' polarity.</text>
</comment>
<dbReference type="InterPro" id="IPR014001">
    <property type="entry name" value="Helicase_ATP-bd"/>
</dbReference>
<dbReference type="NCBIfam" id="NF008168">
    <property type="entry name" value="PRK10917.2-2"/>
    <property type="match status" value="1"/>
</dbReference>
<keyword evidence="10 15" id="KW-0234">DNA repair</keyword>
<dbReference type="PANTHER" id="PTHR47964">
    <property type="entry name" value="ATP-DEPENDENT DNA HELICASE HOMOLOG RECG, CHLOROPLASTIC"/>
    <property type="match status" value="1"/>
</dbReference>
<dbReference type="SMART" id="SM00490">
    <property type="entry name" value="HELICc"/>
    <property type="match status" value="1"/>
</dbReference>
<dbReference type="Pfam" id="PF17191">
    <property type="entry name" value="RecG_wedge"/>
    <property type="match status" value="1"/>
</dbReference>
<dbReference type="EMBL" id="KT006965">
    <property type="protein sequence ID" value="AKQ01390.1"/>
    <property type="molecule type" value="Genomic_DNA"/>
</dbReference>
<evidence type="ECO:0000256" key="7">
    <source>
        <dbReference type="ARBA" id="ARBA00022840"/>
    </source>
</evidence>
<dbReference type="GO" id="GO:0005524">
    <property type="term" value="F:ATP binding"/>
    <property type="evidence" value="ECO:0007669"/>
    <property type="project" value="UniProtKB-KW"/>
</dbReference>
<evidence type="ECO:0000256" key="8">
    <source>
        <dbReference type="ARBA" id="ARBA00023125"/>
    </source>
</evidence>
<evidence type="ECO:0000259" key="16">
    <source>
        <dbReference type="PROSITE" id="PS51192"/>
    </source>
</evidence>
<keyword evidence="5 15" id="KW-0378">Hydrolase</keyword>
<dbReference type="InterPro" id="IPR033454">
    <property type="entry name" value="RecG_wedge"/>
</dbReference>
<evidence type="ECO:0000256" key="13">
    <source>
        <dbReference type="ARBA" id="ARBA00034808"/>
    </source>
</evidence>
<evidence type="ECO:0000256" key="15">
    <source>
        <dbReference type="RuleBase" id="RU363016"/>
    </source>
</evidence>
<evidence type="ECO:0000256" key="10">
    <source>
        <dbReference type="ARBA" id="ARBA00023204"/>
    </source>
</evidence>
<keyword evidence="4 15" id="KW-0227">DNA damage</keyword>
<comment type="catalytic activity">
    <reaction evidence="12 15">
        <text>Couples ATP hydrolysis with the unwinding of duplex DNA by translocating in the 3'-5' direction.</text>
        <dbReference type="EC" id="5.6.2.4"/>
    </reaction>
</comment>
<evidence type="ECO:0000256" key="9">
    <source>
        <dbReference type="ARBA" id="ARBA00023172"/>
    </source>
</evidence>
<dbReference type="InterPro" id="IPR011545">
    <property type="entry name" value="DEAD/DEAH_box_helicase_dom"/>
</dbReference>
<evidence type="ECO:0000259" key="17">
    <source>
        <dbReference type="PROSITE" id="PS51194"/>
    </source>
</evidence>
<dbReference type="NCBIfam" id="NF008165">
    <property type="entry name" value="PRK10917.1-3"/>
    <property type="match status" value="1"/>
</dbReference>
<dbReference type="InterPro" id="IPR027417">
    <property type="entry name" value="P-loop_NTPase"/>
</dbReference>
<comment type="catalytic activity">
    <reaction evidence="14 15">
        <text>ATP + H2O = ADP + phosphate + H(+)</text>
        <dbReference type="Rhea" id="RHEA:13065"/>
        <dbReference type="ChEBI" id="CHEBI:15377"/>
        <dbReference type="ChEBI" id="CHEBI:15378"/>
        <dbReference type="ChEBI" id="CHEBI:30616"/>
        <dbReference type="ChEBI" id="CHEBI:43474"/>
        <dbReference type="ChEBI" id="CHEBI:456216"/>
        <dbReference type="EC" id="5.6.2.4"/>
    </reaction>
</comment>
<dbReference type="InterPro" id="IPR045562">
    <property type="entry name" value="RecG_dom3_C"/>
</dbReference>
<keyword evidence="6 15" id="KW-0347">Helicase</keyword>
<evidence type="ECO:0000256" key="12">
    <source>
        <dbReference type="ARBA" id="ARBA00034617"/>
    </source>
</evidence>
<evidence type="ECO:0000256" key="5">
    <source>
        <dbReference type="ARBA" id="ARBA00022801"/>
    </source>
</evidence>
<dbReference type="CDD" id="cd04488">
    <property type="entry name" value="RecG_wedge_OBF"/>
    <property type="match status" value="1"/>
</dbReference>
<dbReference type="SMART" id="SM00487">
    <property type="entry name" value="DEXDc"/>
    <property type="match status" value="1"/>
</dbReference>
<keyword evidence="8" id="KW-0238">DNA-binding</keyword>
<dbReference type="InterPro" id="IPR047112">
    <property type="entry name" value="RecG/Mfd"/>
</dbReference>
<evidence type="ECO:0000313" key="18">
    <source>
        <dbReference type="EMBL" id="AKQ01390.1"/>
    </source>
</evidence>
<dbReference type="EC" id="5.6.2.4" evidence="13 15"/>
<dbReference type="PROSITE" id="PS51192">
    <property type="entry name" value="HELICASE_ATP_BIND_1"/>
    <property type="match status" value="1"/>
</dbReference>
<name>A0A0H4T3V3_9DELT</name>
<dbReference type="InterPro" id="IPR012340">
    <property type="entry name" value="NA-bd_OB-fold"/>
</dbReference>
<dbReference type="Pfam" id="PF00271">
    <property type="entry name" value="Helicase_C"/>
    <property type="match status" value="1"/>
</dbReference>
<dbReference type="CDD" id="cd17992">
    <property type="entry name" value="DEXHc_RecG"/>
    <property type="match status" value="1"/>
</dbReference>
<keyword evidence="7 15" id="KW-0067">ATP-binding</keyword>
<comment type="similarity">
    <text evidence="1 15">Belongs to the helicase family. RecG subfamily.</text>
</comment>
<evidence type="ECO:0000256" key="14">
    <source>
        <dbReference type="ARBA" id="ARBA00048988"/>
    </source>
</evidence>
<dbReference type="GO" id="GO:0006281">
    <property type="term" value="P:DNA repair"/>
    <property type="evidence" value="ECO:0007669"/>
    <property type="project" value="UniProtKB-UniRule"/>
</dbReference>
<evidence type="ECO:0000256" key="3">
    <source>
        <dbReference type="ARBA" id="ARBA00022741"/>
    </source>
</evidence>
<evidence type="ECO:0000256" key="2">
    <source>
        <dbReference type="ARBA" id="ARBA00017846"/>
    </source>
</evidence>
<dbReference type="GO" id="GO:0003677">
    <property type="term" value="F:DNA binding"/>
    <property type="evidence" value="ECO:0007669"/>
    <property type="project" value="UniProtKB-KW"/>
</dbReference>
<dbReference type="InterPro" id="IPR001650">
    <property type="entry name" value="Helicase_C-like"/>
</dbReference>
<dbReference type="AlphaFoldDB" id="A0A0H4T3V3"/>
<dbReference type="Gene3D" id="3.40.50.300">
    <property type="entry name" value="P-loop containing nucleotide triphosphate hydrolases"/>
    <property type="match status" value="2"/>
</dbReference>
<keyword evidence="11" id="KW-0413">Isomerase</keyword>
<sequence>MTAAHPIQYVKGVGPRLGEKLAARGIRTPHDALYFFPRDYEDRRKVIPIRELQAGMTAPVRGKILSVTGGKAGFRTTRLLEIVIADGTGRLSAKWFRFHPSLAERFRVGDAVTLCGPVRWFRFLPEMHHPEILAEEDAADPVHSGRIVPIYPEVEGVPPRVLRKIQWEVVQRHALLEVECFPAGILERAGIPPLQDSLSSIHFPRDDVDVARFREFSSPQQRRLIFGELFALQWALALRRAGTEREEAVPLPWDREIVGEIKRRLPFELTGAQRRVVNEILKDLGNPHPMHRLLQGDVGSGKTIVAWIAAMVAWRHGVQSALMAPTEILAEQHYRRFDALSAGLPVRVALLSAALPPKEREAARKRIRNGEADIVVGTHALIQESVEFRNLALGVIDEQHRFGVLQRAALRKKSKTSPHLLVMTATPIPRTLAITLYGDLDVSVIDEMPLGRVPVRTKVVTEDGRRKVYEEIRREVARGGRAYVVLPLVEESGRIALRDATRTAERLREAFPGVGVGLLHGRMKAAGKEAVMRRFHEGDLSVLVSTTVVEVGVDVPEATVMVVEHAERFGLSQLHQLRGRVGRGIRPSSCFLMTGGEQGEDAAARLSIMEQTVDGFRIAEEDLRIRGPGDFAGVRQSGIPDLVFADLVRDASILRMAREIASELHREDPNLSAPGHVGIRRFLELRSAAAVGQD</sequence>
<evidence type="ECO:0000256" key="11">
    <source>
        <dbReference type="ARBA" id="ARBA00023235"/>
    </source>
</evidence>
<reference evidence="18" key="1">
    <citation type="journal article" date="2015" name="ISME J.">
        <title>Aquifer environment selects for microbial species cohorts in sediment and groundwater.</title>
        <authorList>
            <person name="Hug L.A."/>
            <person name="Thomas B.C."/>
            <person name="Brown C.T."/>
            <person name="Frischkorn K.R."/>
            <person name="Williams K.H."/>
            <person name="Tringe S.G."/>
            <person name="Banfield J.F."/>
        </authorList>
    </citation>
    <scope>NUCLEOTIDE SEQUENCE</scope>
</reference>
<dbReference type="SUPFAM" id="SSF52540">
    <property type="entry name" value="P-loop containing nucleoside triphosphate hydrolases"/>
    <property type="match status" value="2"/>
</dbReference>
<dbReference type="GO" id="GO:0043138">
    <property type="term" value="F:3'-5' DNA helicase activity"/>
    <property type="evidence" value="ECO:0007669"/>
    <property type="project" value="UniProtKB-EC"/>
</dbReference>
<dbReference type="PROSITE" id="PS51194">
    <property type="entry name" value="HELICASE_CTER"/>
    <property type="match status" value="1"/>
</dbReference>
<keyword evidence="3 15" id="KW-0547">Nucleotide-binding</keyword>
<dbReference type="PANTHER" id="PTHR47964:SF1">
    <property type="entry name" value="ATP-DEPENDENT DNA HELICASE HOMOLOG RECG, CHLOROPLASTIC"/>
    <property type="match status" value="1"/>
</dbReference>
<dbReference type="Pfam" id="PF00270">
    <property type="entry name" value="DEAD"/>
    <property type="match status" value="1"/>
</dbReference>
<protein>
    <recommendedName>
        <fullName evidence="2 15">ATP-dependent DNA helicase RecG</fullName>
        <ecNumber evidence="13 15">5.6.2.4</ecNumber>
    </recommendedName>
</protein>
<dbReference type="GO" id="GO:0016887">
    <property type="term" value="F:ATP hydrolysis activity"/>
    <property type="evidence" value="ECO:0007669"/>
    <property type="project" value="RHEA"/>
</dbReference>
<evidence type="ECO:0000256" key="6">
    <source>
        <dbReference type="ARBA" id="ARBA00022806"/>
    </source>
</evidence>